<dbReference type="InterPro" id="IPR008547">
    <property type="entry name" value="DUF829_TMEM53"/>
</dbReference>
<gene>
    <name evidence="1" type="ORF">O3G_MSEX012651</name>
</gene>
<dbReference type="PANTHER" id="PTHR20908">
    <property type="entry name" value="LD15586P"/>
    <property type="match status" value="1"/>
</dbReference>
<dbReference type="GO" id="GO:0017171">
    <property type="term" value="F:serine hydrolase activity"/>
    <property type="evidence" value="ECO:0007669"/>
    <property type="project" value="TreeGrafter"/>
</dbReference>
<dbReference type="AlphaFoldDB" id="A0A922CVV8"/>
<evidence type="ECO:0000313" key="2">
    <source>
        <dbReference type="Proteomes" id="UP000791440"/>
    </source>
</evidence>
<dbReference type="EMBL" id="JH668748">
    <property type="protein sequence ID" value="KAG6461466.1"/>
    <property type="molecule type" value="Genomic_DNA"/>
</dbReference>
<reference evidence="1" key="2">
    <citation type="submission" date="2020-12" db="EMBL/GenBank/DDBJ databases">
        <authorList>
            <person name="Kanost M."/>
        </authorList>
    </citation>
    <scope>NUCLEOTIDE SEQUENCE</scope>
</reference>
<reference evidence="1" key="1">
    <citation type="journal article" date="2016" name="Insect Biochem. Mol. Biol.">
        <title>Multifaceted biological insights from a draft genome sequence of the tobacco hornworm moth, Manduca sexta.</title>
        <authorList>
            <person name="Kanost M.R."/>
            <person name="Arrese E.L."/>
            <person name="Cao X."/>
            <person name="Chen Y.R."/>
            <person name="Chellapilla S."/>
            <person name="Goldsmith M.R."/>
            <person name="Grosse-Wilde E."/>
            <person name="Heckel D.G."/>
            <person name="Herndon N."/>
            <person name="Jiang H."/>
            <person name="Papanicolaou A."/>
            <person name="Qu J."/>
            <person name="Soulages J.L."/>
            <person name="Vogel H."/>
            <person name="Walters J."/>
            <person name="Waterhouse R.M."/>
            <person name="Ahn S.J."/>
            <person name="Almeida F.C."/>
            <person name="An C."/>
            <person name="Aqrawi P."/>
            <person name="Bretschneider A."/>
            <person name="Bryant W.B."/>
            <person name="Bucks S."/>
            <person name="Chao H."/>
            <person name="Chevignon G."/>
            <person name="Christen J.M."/>
            <person name="Clarke D.F."/>
            <person name="Dittmer N.T."/>
            <person name="Ferguson L.C.F."/>
            <person name="Garavelou S."/>
            <person name="Gordon K.H.J."/>
            <person name="Gunaratna R.T."/>
            <person name="Han Y."/>
            <person name="Hauser F."/>
            <person name="He Y."/>
            <person name="Heidel-Fischer H."/>
            <person name="Hirsh A."/>
            <person name="Hu Y."/>
            <person name="Jiang H."/>
            <person name="Kalra D."/>
            <person name="Klinner C."/>
            <person name="Konig C."/>
            <person name="Kovar C."/>
            <person name="Kroll A.R."/>
            <person name="Kuwar S.S."/>
            <person name="Lee S.L."/>
            <person name="Lehman R."/>
            <person name="Li K."/>
            <person name="Li Z."/>
            <person name="Liang H."/>
            <person name="Lovelace S."/>
            <person name="Lu Z."/>
            <person name="Mansfield J.H."/>
            <person name="McCulloch K.J."/>
            <person name="Mathew T."/>
            <person name="Morton B."/>
            <person name="Muzny D.M."/>
            <person name="Neunemann D."/>
            <person name="Ongeri F."/>
            <person name="Pauchet Y."/>
            <person name="Pu L.L."/>
            <person name="Pyrousis I."/>
            <person name="Rao X.J."/>
            <person name="Redding A."/>
            <person name="Roesel C."/>
            <person name="Sanchez-Gracia A."/>
            <person name="Schaack S."/>
            <person name="Shukla A."/>
            <person name="Tetreau G."/>
            <person name="Wang Y."/>
            <person name="Xiong G.H."/>
            <person name="Traut W."/>
            <person name="Walsh T.K."/>
            <person name="Worley K.C."/>
            <person name="Wu D."/>
            <person name="Wu W."/>
            <person name="Wu Y.Q."/>
            <person name="Zhang X."/>
            <person name="Zou Z."/>
            <person name="Zucker H."/>
            <person name="Briscoe A.D."/>
            <person name="Burmester T."/>
            <person name="Clem R.J."/>
            <person name="Feyereisen R."/>
            <person name="Grimmelikhuijzen C.J.P."/>
            <person name="Hamodrakas S.J."/>
            <person name="Hansson B.S."/>
            <person name="Huguet E."/>
            <person name="Jermiin L.S."/>
            <person name="Lan Q."/>
            <person name="Lehman H.K."/>
            <person name="Lorenzen M."/>
            <person name="Merzendorfer H."/>
            <person name="Michalopoulos I."/>
            <person name="Morton D.B."/>
            <person name="Muthukrishnan S."/>
            <person name="Oakeshott J.G."/>
            <person name="Palmer W."/>
            <person name="Park Y."/>
            <person name="Passarelli A.L."/>
            <person name="Rozas J."/>
            <person name="Schwartz L.M."/>
            <person name="Smith W."/>
            <person name="Southgate A."/>
            <person name="Vilcinskas A."/>
            <person name="Vogt R."/>
            <person name="Wang P."/>
            <person name="Werren J."/>
            <person name="Yu X.Q."/>
            <person name="Zhou J.J."/>
            <person name="Brown S.J."/>
            <person name="Scherer S.E."/>
            <person name="Richards S."/>
            <person name="Blissard G.W."/>
        </authorList>
    </citation>
    <scope>NUCLEOTIDE SEQUENCE</scope>
</reference>
<comment type="caution">
    <text evidence="1">The sequence shown here is derived from an EMBL/GenBank/DDBJ whole genome shotgun (WGS) entry which is preliminary data.</text>
</comment>
<dbReference type="Pfam" id="PF05705">
    <property type="entry name" value="DUF829"/>
    <property type="match status" value="1"/>
</dbReference>
<accession>A0A922CVV8</accession>
<dbReference type="PANTHER" id="PTHR20908:SF1">
    <property type="entry name" value="LD15586P"/>
    <property type="match status" value="1"/>
</dbReference>
<keyword evidence="2" id="KW-1185">Reference proteome</keyword>
<name>A0A922CVV8_MANSE</name>
<organism evidence="1 2">
    <name type="scientific">Manduca sexta</name>
    <name type="common">Tobacco hawkmoth</name>
    <name type="synonym">Tobacco hornworm</name>
    <dbReference type="NCBI Taxonomy" id="7130"/>
    <lineage>
        <taxon>Eukaryota</taxon>
        <taxon>Metazoa</taxon>
        <taxon>Ecdysozoa</taxon>
        <taxon>Arthropoda</taxon>
        <taxon>Hexapoda</taxon>
        <taxon>Insecta</taxon>
        <taxon>Pterygota</taxon>
        <taxon>Neoptera</taxon>
        <taxon>Endopterygota</taxon>
        <taxon>Lepidoptera</taxon>
        <taxon>Glossata</taxon>
        <taxon>Ditrysia</taxon>
        <taxon>Bombycoidea</taxon>
        <taxon>Sphingidae</taxon>
        <taxon>Sphinginae</taxon>
        <taxon>Sphingini</taxon>
        <taxon>Manduca</taxon>
    </lineage>
</organism>
<dbReference type="Proteomes" id="UP000791440">
    <property type="component" value="Unassembled WGS sequence"/>
</dbReference>
<evidence type="ECO:0008006" key="3">
    <source>
        <dbReference type="Google" id="ProtNLM"/>
    </source>
</evidence>
<protein>
    <recommendedName>
        <fullName evidence="3">Transmembrane protein 53</fullName>
    </recommendedName>
</protein>
<sequence length="243" mass="27622">MKLNQRMNKPLCIIMNWMLAKPNHVMKYANIYLEQDYDVINVSCSPLQLMWPAKGSQVIAADLLKFLESNEDFGPLVVHGFSVGAYVWAELLVHTTHNKARYQPILDRVAAQIWDSPADVYEIPIGLPSAIFPKNKIMQKTLRAYCIFHMNLFHNVATKHYMRATQVYHNTPCRAPGLFLCSLTDPVGAAKRSKHAHDSWVAMGLKVTSTRKLTFVNVSVLLTLSPLPMKCFKFKILLHLTIV</sequence>
<dbReference type="EMBL" id="JH668748">
    <property type="protein sequence ID" value="KAG6461465.1"/>
    <property type="molecule type" value="Genomic_DNA"/>
</dbReference>
<proteinExistence type="predicted"/>
<evidence type="ECO:0000313" key="1">
    <source>
        <dbReference type="EMBL" id="KAG6461465.1"/>
    </source>
</evidence>